<name>A0ABT1W1D4_9PROT</name>
<evidence type="ECO:0000313" key="10">
    <source>
        <dbReference type="EMBL" id="MCQ8242411.1"/>
    </source>
</evidence>
<feature type="transmembrane region" description="Helical" evidence="7">
    <location>
        <begin position="62"/>
        <end position="81"/>
    </location>
</feature>
<dbReference type="Pfam" id="PF03772">
    <property type="entry name" value="Competence"/>
    <property type="match status" value="1"/>
</dbReference>
<evidence type="ECO:0000256" key="7">
    <source>
        <dbReference type="SAM" id="Phobius"/>
    </source>
</evidence>
<reference evidence="10 11" key="1">
    <citation type="submission" date="2022-06" db="EMBL/GenBank/DDBJ databases">
        <title>Rhizosaccharibacter gen. nov. sp. nov. KSS12, endophytic bacteria isolated from sugarcane.</title>
        <authorList>
            <person name="Pitiwittayakul N."/>
        </authorList>
    </citation>
    <scope>NUCLEOTIDE SEQUENCE [LARGE SCALE GENOMIC DNA]</scope>
    <source>
        <strain evidence="10 11">KSS12</strain>
    </source>
</reference>
<sequence length="791" mass="82839">MYRTGFLAPDLQRLLTWSPVWVGAGILLYFAPRFEPSWPWLLLPPLLLLASLVLAWRRSVPARGALFCLLMAAIGFAAAGLSTRRMPPMPDVPTRAVLAAGTVGAVDLMPDGSRRVTLLRPVVALAMPRRGGAPAAMAAQEPGESWRRLLRVRLRDDDQAALLPGQRIVLRALLHAPPAPDRPGGRDPQREAFFSGLGGSGRALGPVAPSAVPAAGFVPGLSAVAGASIGADAGGAVAARGASGTGVEGGSRSAGRGDGARAAASLPAIVPGGAGGMRGLRERVAARILRVLPGVDGAIAATLLTGLGTAIPQADRDAFAASGLAHILAVAGLHLAIVTGLAVGTIRFLLSRFEWTALFLPCREMAAIGGLGAGGFYMLMTGMHLPGIRALLMASVMVLALLTGRRALSFRGLAVAALVMLLWHPAVLLEVGFQMSFAAVLALISGYEALRPAMRRLATEAHHGTPLRRATMHGMSLLTTSVFAGLASLPFAMFHFGRMQLYFVLANLLAVPITALWVMPAGLLSLLAMPVGAERLFLLPMGWGIEIVLWLARAVSSLPAASLAVPGMPAPGLVVLSAGLIGLCLFRRPFWRLASILPLVSGLCSPWMARPPDLLVSGDARLIALRESGGGMVVNAMPGASALVLESWKRFWAVTGRVGAIPDLAGAADIACDPAGCRIERRGRVVLLMLRRPGGDDDDGARAEDADDERSAGACQGLSLLVAPVPAGDACRGVPRIDRFTVWRQGSQAVWLSRDGIELRDDRDFRGDRPWVAPVPSRGGRRPTLPLAMAE</sequence>
<proteinExistence type="predicted"/>
<evidence type="ECO:0000256" key="4">
    <source>
        <dbReference type="ARBA" id="ARBA00022989"/>
    </source>
</evidence>
<feature type="transmembrane region" description="Helical" evidence="7">
    <location>
        <begin position="410"/>
        <end position="427"/>
    </location>
</feature>
<evidence type="ECO:0000256" key="2">
    <source>
        <dbReference type="ARBA" id="ARBA00022475"/>
    </source>
</evidence>
<keyword evidence="5 7" id="KW-0472">Membrane</keyword>
<evidence type="ECO:0000259" key="8">
    <source>
        <dbReference type="Pfam" id="PF03772"/>
    </source>
</evidence>
<evidence type="ECO:0000256" key="3">
    <source>
        <dbReference type="ARBA" id="ARBA00022692"/>
    </source>
</evidence>
<feature type="transmembrane region" description="Helical" evidence="7">
    <location>
        <begin position="362"/>
        <end position="380"/>
    </location>
</feature>
<accession>A0ABT1W1D4</accession>
<dbReference type="InterPro" id="IPR025405">
    <property type="entry name" value="DUF4131"/>
</dbReference>
<feature type="transmembrane region" description="Helical" evidence="7">
    <location>
        <begin position="14"/>
        <end position="31"/>
    </location>
</feature>
<comment type="caution">
    <text evidence="10">The sequence shown here is derived from an EMBL/GenBank/DDBJ whole genome shotgun (WGS) entry which is preliminary data.</text>
</comment>
<keyword evidence="11" id="KW-1185">Reference proteome</keyword>
<comment type="subcellular location">
    <subcellularLocation>
        <location evidence="1">Cell membrane</location>
        <topology evidence="1">Multi-pass membrane protein</topology>
    </subcellularLocation>
</comment>
<feature type="transmembrane region" description="Helical" evidence="7">
    <location>
        <begin position="536"/>
        <end position="556"/>
    </location>
</feature>
<feature type="domain" description="DUF4131" evidence="9">
    <location>
        <begin position="37"/>
        <end position="203"/>
    </location>
</feature>
<keyword evidence="3 7" id="KW-0812">Transmembrane</keyword>
<dbReference type="PANTHER" id="PTHR30619">
    <property type="entry name" value="DNA INTERNALIZATION/COMPETENCE PROTEIN COMEC/REC2"/>
    <property type="match status" value="1"/>
</dbReference>
<feature type="compositionally biased region" description="Low complexity" evidence="6">
    <location>
        <begin position="250"/>
        <end position="259"/>
    </location>
</feature>
<evidence type="ECO:0000259" key="9">
    <source>
        <dbReference type="Pfam" id="PF13567"/>
    </source>
</evidence>
<feature type="transmembrane region" description="Helical" evidence="7">
    <location>
        <begin position="568"/>
        <end position="586"/>
    </location>
</feature>
<dbReference type="InterPro" id="IPR052159">
    <property type="entry name" value="Competence_DNA_uptake"/>
</dbReference>
<evidence type="ECO:0000256" key="6">
    <source>
        <dbReference type="SAM" id="MobiDB-lite"/>
    </source>
</evidence>
<dbReference type="PANTHER" id="PTHR30619:SF1">
    <property type="entry name" value="RECOMBINATION PROTEIN 2"/>
    <property type="match status" value="1"/>
</dbReference>
<gene>
    <name evidence="10" type="ORF">NFI88_16380</name>
</gene>
<feature type="region of interest" description="Disordered" evidence="6">
    <location>
        <begin position="768"/>
        <end position="791"/>
    </location>
</feature>
<dbReference type="NCBIfam" id="TIGR00360">
    <property type="entry name" value="ComEC_N-term"/>
    <property type="match status" value="1"/>
</dbReference>
<dbReference type="Pfam" id="PF13567">
    <property type="entry name" value="DUF4131"/>
    <property type="match status" value="1"/>
</dbReference>
<dbReference type="RefSeq" id="WP_422921214.1">
    <property type="nucleotide sequence ID" value="NZ_JAMZEJ010000011.1"/>
</dbReference>
<evidence type="ECO:0000256" key="1">
    <source>
        <dbReference type="ARBA" id="ARBA00004651"/>
    </source>
</evidence>
<feature type="domain" description="ComEC/Rec2-related protein" evidence="8">
    <location>
        <begin position="303"/>
        <end position="587"/>
    </location>
</feature>
<dbReference type="InterPro" id="IPR004477">
    <property type="entry name" value="ComEC_N"/>
</dbReference>
<evidence type="ECO:0000256" key="5">
    <source>
        <dbReference type="ARBA" id="ARBA00023136"/>
    </source>
</evidence>
<dbReference type="EMBL" id="JAMZEJ010000011">
    <property type="protein sequence ID" value="MCQ8242411.1"/>
    <property type="molecule type" value="Genomic_DNA"/>
</dbReference>
<keyword evidence="4 7" id="KW-1133">Transmembrane helix</keyword>
<feature type="transmembrane region" description="Helical" evidence="7">
    <location>
        <begin position="433"/>
        <end position="450"/>
    </location>
</feature>
<feature type="region of interest" description="Disordered" evidence="6">
    <location>
        <begin position="240"/>
        <end position="259"/>
    </location>
</feature>
<evidence type="ECO:0000313" key="11">
    <source>
        <dbReference type="Proteomes" id="UP001524547"/>
    </source>
</evidence>
<feature type="transmembrane region" description="Helical" evidence="7">
    <location>
        <begin position="477"/>
        <end position="496"/>
    </location>
</feature>
<dbReference type="Proteomes" id="UP001524547">
    <property type="component" value="Unassembled WGS sequence"/>
</dbReference>
<feature type="transmembrane region" description="Helical" evidence="7">
    <location>
        <begin position="38"/>
        <end position="56"/>
    </location>
</feature>
<feature type="transmembrane region" description="Helical" evidence="7">
    <location>
        <begin position="323"/>
        <end position="350"/>
    </location>
</feature>
<feature type="transmembrane region" description="Helical" evidence="7">
    <location>
        <begin position="288"/>
        <end position="311"/>
    </location>
</feature>
<protein>
    <submittedName>
        <fullName evidence="10">ComEC/Rec2 family competence protein</fullName>
    </submittedName>
</protein>
<feature type="transmembrane region" description="Helical" evidence="7">
    <location>
        <begin position="502"/>
        <end position="524"/>
    </location>
</feature>
<keyword evidence="2" id="KW-1003">Cell membrane</keyword>
<organism evidence="10 11">
    <name type="scientific">Rhizosaccharibacter radicis</name>
    <dbReference type="NCBI Taxonomy" id="2782605"/>
    <lineage>
        <taxon>Bacteria</taxon>
        <taxon>Pseudomonadati</taxon>
        <taxon>Pseudomonadota</taxon>
        <taxon>Alphaproteobacteria</taxon>
        <taxon>Acetobacterales</taxon>
        <taxon>Acetobacteraceae</taxon>
        <taxon>Rhizosaccharibacter</taxon>
    </lineage>
</organism>